<dbReference type="InterPro" id="IPR032687">
    <property type="entry name" value="AraC-type_N"/>
</dbReference>
<keyword evidence="2" id="KW-0238">DNA-binding</keyword>
<dbReference type="SUPFAM" id="SSF46689">
    <property type="entry name" value="Homeodomain-like"/>
    <property type="match status" value="1"/>
</dbReference>
<dbReference type="EMBL" id="JAHEPS010000006">
    <property type="protein sequence ID" value="MBT1445761.1"/>
    <property type="molecule type" value="Genomic_DNA"/>
</dbReference>
<keyword evidence="3" id="KW-0804">Transcription</keyword>
<protein>
    <submittedName>
        <fullName evidence="5">AraC family transcriptional regulator</fullName>
    </submittedName>
</protein>
<evidence type="ECO:0000313" key="6">
    <source>
        <dbReference type="Proteomes" id="UP001195903"/>
    </source>
</evidence>
<feature type="domain" description="HTH araC/xylS-type" evidence="4">
    <location>
        <begin position="238"/>
        <end position="335"/>
    </location>
</feature>
<dbReference type="PROSITE" id="PS01124">
    <property type="entry name" value="HTH_ARAC_FAMILY_2"/>
    <property type="match status" value="1"/>
</dbReference>
<evidence type="ECO:0000313" key="5">
    <source>
        <dbReference type="EMBL" id="MBT1445761.1"/>
    </source>
</evidence>
<name>A0ABS5V5M7_9GAMM</name>
<keyword evidence="6" id="KW-1185">Reference proteome</keyword>
<dbReference type="Gene3D" id="1.10.10.60">
    <property type="entry name" value="Homeodomain-like"/>
    <property type="match status" value="1"/>
</dbReference>
<evidence type="ECO:0000256" key="3">
    <source>
        <dbReference type="ARBA" id="ARBA00023163"/>
    </source>
</evidence>
<dbReference type="Pfam" id="PF12625">
    <property type="entry name" value="Arabinose_bd"/>
    <property type="match status" value="1"/>
</dbReference>
<keyword evidence="1" id="KW-0805">Transcription regulation</keyword>
<dbReference type="PANTHER" id="PTHR47894:SF1">
    <property type="entry name" value="HTH-TYPE TRANSCRIPTIONAL REGULATOR VQSM"/>
    <property type="match status" value="1"/>
</dbReference>
<dbReference type="Proteomes" id="UP001195903">
    <property type="component" value="Unassembled WGS sequence"/>
</dbReference>
<accession>A0ABS5V5M7</accession>
<evidence type="ECO:0000259" key="4">
    <source>
        <dbReference type="PROSITE" id="PS01124"/>
    </source>
</evidence>
<dbReference type="RefSeq" id="WP_214507961.1">
    <property type="nucleotide sequence ID" value="NZ_JAHEPS010000006.1"/>
</dbReference>
<proteinExistence type="predicted"/>
<comment type="caution">
    <text evidence="5">The sequence shown here is derived from an EMBL/GenBank/DDBJ whole genome shotgun (WGS) entry which is preliminary data.</text>
</comment>
<dbReference type="PANTHER" id="PTHR47894">
    <property type="entry name" value="HTH-TYPE TRANSCRIPTIONAL REGULATOR GADX"/>
    <property type="match status" value="1"/>
</dbReference>
<dbReference type="InterPro" id="IPR009057">
    <property type="entry name" value="Homeodomain-like_sf"/>
</dbReference>
<reference evidence="5 6" key="1">
    <citation type="submission" date="2021-05" db="EMBL/GenBank/DDBJ databases">
        <title>Shewanella sp. JM162201.</title>
        <authorList>
            <person name="Xu S."/>
            <person name="Li A."/>
        </authorList>
    </citation>
    <scope>NUCLEOTIDE SEQUENCE [LARGE SCALE GENOMIC DNA]</scope>
    <source>
        <strain evidence="5 6">JM162201</strain>
    </source>
</reference>
<sequence>MQSALYRAEARIGDQGYPAWELCQILRAIRQLFGDATHSDICERLGVAYELLPSMTLVPVWQVQGAMEALCSLSDNPAIGFIAASDYRVSELGFLKSLLANCATLKDCFLLLNDNPEWAGTMNDSLISWSADRLTVRWLNTARLPAAQFICHFQHSLGAIVVLGRELCGVDFPLLHVALQGEAHPGDELSVLCGCEVSFNADFCEWSVALDTLSLPLTFEFSDAEKAPDALTTPSFIDTVLGALKAHMPELPTLAELGGELGMSDRTLRRRLADNGCSYQRLVDKLRSQAAISLILEGELGVDDIAERLGFTDVSHFRASFKHWLGAPPGRFARLVAKEPTKSAAPKAQ</sequence>
<organism evidence="5 6">
    <name type="scientific">Shewanella jiangmenensis</name>
    <dbReference type="NCBI Taxonomy" id="2837387"/>
    <lineage>
        <taxon>Bacteria</taxon>
        <taxon>Pseudomonadati</taxon>
        <taxon>Pseudomonadota</taxon>
        <taxon>Gammaproteobacteria</taxon>
        <taxon>Alteromonadales</taxon>
        <taxon>Shewanellaceae</taxon>
        <taxon>Shewanella</taxon>
    </lineage>
</organism>
<gene>
    <name evidence="5" type="ORF">KJI95_14705</name>
</gene>
<evidence type="ECO:0000256" key="1">
    <source>
        <dbReference type="ARBA" id="ARBA00023015"/>
    </source>
</evidence>
<dbReference type="SMART" id="SM00342">
    <property type="entry name" value="HTH_ARAC"/>
    <property type="match status" value="1"/>
</dbReference>
<dbReference type="Pfam" id="PF12833">
    <property type="entry name" value="HTH_18"/>
    <property type="match status" value="1"/>
</dbReference>
<evidence type="ECO:0000256" key="2">
    <source>
        <dbReference type="ARBA" id="ARBA00023125"/>
    </source>
</evidence>
<dbReference type="InterPro" id="IPR018060">
    <property type="entry name" value="HTH_AraC"/>
</dbReference>